<evidence type="ECO:0000313" key="2">
    <source>
        <dbReference type="EMBL" id="GLX83352.1"/>
    </source>
</evidence>
<dbReference type="Proteomes" id="UP001157133">
    <property type="component" value="Unassembled WGS sequence"/>
</dbReference>
<reference evidence="2 3" key="1">
    <citation type="submission" date="2023-03" db="EMBL/GenBank/DDBJ databases">
        <title>Draft genome sequence of Thalassotalea eurytherma JCM 18482T.</title>
        <authorList>
            <person name="Sawabe T."/>
        </authorList>
    </citation>
    <scope>NUCLEOTIDE SEQUENCE [LARGE SCALE GENOMIC DNA]</scope>
    <source>
        <strain evidence="2 3">JCM 18482</strain>
    </source>
</reference>
<keyword evidence="1" id="KW-1133">Transmembrane helix</keyword>
<keyword evidence="1" id="KW-0472">Membrane</keyword>
<dbReference type="InterPro" id="IPR012902">
    <property type="entry name" value="N_methyl_site"/>
</dbReference>
<evidence type="ECO:0000313" key="3">
    <source>
        <dbReference type="Proteomes" id="UP001157133"/>
    </source>
</evidence>
<dbReference type="NCBIfam" id="TIGR02532">
    <property type="entry name" value="IV_pilin_GFxxxE"/>
    <property type="match status" value="1"/>
</dbReference>
<dbReference type="Gene3D" id="3.30.700.10">
    <property type="entry name" value="Glycoprotein, Type 4 Pilin"/>
    <property type="match status" value="1"/>
</dbReference>
<dbReference type="EMBL" id="BSSU01000014">
    <property type="protein sequence ID" value="GLX83352.1"/>
    <property type="molecule type" value="Genomic_DNA"/>
</dbReference>
<feature type="transmembrane region" description="Helical" evidence="1">
    <location>
        <begin position="12"/>
        <end position="32"/>
    </location>
</feature>
<dbReference type="Pfam" id="PF07963">
    <property type="entry name" value="N_methyl"/>
    <property type="match status" value="1"/>
</dbReference>
<dbReference type="PROSITE" id="PS00409">
    <property type="entry name" value="PROKAR_NTER_METHYL"/>
    <property type="match status" value="1"/>
</dbReference>
<keyword evidence="1" id="KW-0812">Transmembrane</keyword>
<organism evidence="2 3">
    <name type="scientific">Thalassotalea eurytherma</name>
    <dbReference type="NCBI Taxonomy" id="1144278"/>
    <lineage>
        <taxon>Bacteria</taxon>
        <taxon>Pseudomonadati</taxon>
        <taxon>Pseudomonadota</taxon>
        <taxon>Gammaproteobacteria</taxon>
        <taxon>Alteromonadales</taxon>
        <taxon>Colwelliaceae</taxon>
        <taxon>Thalassotalea</taxon>
    </lineage>
</organism>
<gene>
    <name evidence="2" type="ORF">theurythT_28040</name>
</gene>
<proteinExistence type="predicted"/>
<name>A0ABQ6H5E5_9GAMM</name>
<dbReference type="RefSeq" id="WP_284208773.1">
    <property type="nucleotide sequence ID" value="NZ_BSSU01000014.1"/>
</dbReference>
<comment type="caution">
    <text evidence="2">The sequence shown here is derived from an EMBL/GenBank/DDBJ whole genome shotgun (WGS) entry which is preliminary data.</text>
</comment>
<dbReference type="SUPFAM" id="SSF54523">
    <property type="entry name" value="Pili subunits"/>
    <property type="match status" value="1"/>
</dbReference>
<evidence type="ECO:0000256" key="1">
    <source>
        <dbReference type="SAM" id="Phobius"/>
    </source>
</evidence>
<accession>A0ABQ6H5E5</accession>
<dbReference type="InterPro" id="IPR045584">
    <property type="entry name" value="Pilin-like"/>
</dbReference>
<sequence>MVTMKQQGFSLIELIVTIIILGVLAVVVAPRFSSSESYQEHSYRAQVISLIRAMQLRAMQQTNDICHLVEVSEDQILGSIENKPSCNNVNNLSITVPTEENVSFSLDGGAGVIRFNTLGVPQADCFGGCDIAVSGIDTLTIRIESQGYIHAI</sequence>
<protein>
    <submittedName>
        <fullName evidence="2">MSHA biogenesis protein MshC</fullName>
    </submittedName>
</protein>
<keyword evidence="3" id="KW-1185">Reference proteome</keyword>